<dbReference type="InterPro" id="IPR050237">
    <property type="entry name" value="ATP-dep_AMP-bd_enzyme"/>
</dbReference>
<reference evidence="4" key="1">
    <citation type="journal article" date="2019" name="Int. J. Syst. Evol. Microbiol.">
        <title>The Global Catalogue of Microorganisms (GCM) 10K type strain sequencing project: providing services to taxonomists for standard genome sequencing and annotation.</title>
        <authorList>
            <consortium name="The Broad Institute Genomics Platform"/>
            <consortium name="The Broad Institute Genome Sequencing Center for Infectious Disease"/>
            <person name="Wu L."/>
            <person name="Ma J."/>
        </authorList>
    </citation>
    <scope>NUCLEOTIDE SEQUENCE [LARGE SCALE GENOMIC DNA]</scope>
    <source>
        <strain evidence="4">CCUG 57263</strain>
    </source>
</reference>
<dbReference type="PANTHER" id="PTHR43767:SF1">
    <property type="entry name" value="NONRIBOSOMAL PEPTIDE SYNTHASE PES1 (EUROFUNG)-RELATED"/>
    <property type="match status" value="1"/>
</dbReference>
<gene>
    <name evidence="3" type="ORF">ACFQ03_14225</name>
</gene>
<name>A0ABW3DA69_9BACL</name>
<organism evidence="3 4">
    <name type="scientific">Paenibacillus residui</name>
    <dbReference type="NCBI Taxonomy" id="629724"/>
    <lineage>
        <taxon>Bacteria</taxon>
        <taxon>Bacillati</taxon>
        <taxon>Bacillota</taxon>
        <taxon>Bacilli</taxon>
        <taxon>Bacillales</taxon>
        <taxon>Paenibacillaceae</taxon>
        <taxon>Paenibacillus</taxon>
    </lineage>
</organism>
<evidence type="ECO:0000259" key="2">
    <source>
        <dbReference type="Pfam" id="PF13193"/>
    </source>
</evidence>
<dbReference type="InterPro" id="IPR025110">
    <property type="entry name" value="AMP-bd_C"/>
</dbReference>
<accession>A0ABW3DA69</accession>
<evidence type="ECO:0000313" key="4">
    <source>
        <dbReference type="Proteomes" id="UP001597120"/>
    </source>
</evidence>
<dbReference type="InterPro" id="IPR020845">
    <property type="entry name" value="AMP-binding_CS"/>
</dbReference>
<keyword evidence="4" id="KW-1185">Reference proteome</keyword>
<dbReference type="Pfam" id="PF13193">
    <property type="entry name" value="AMP-binding_C"/>
    <property type="match status" value="1"/>
</dbReference>
<evidence type="ECO:0000259" key="1">
    <source>
        <dbReference type="Pfam" id="PF00501"/>
    </source>
</evidence>
<feature type="domain" description="AMP-dependent synthetase/ligase" evidence="1">
    <location>
        <begin position="9"/>
        <end position="340"/>
    </location>
</feature>
<proteinExistence type="predicted"/>
<dbReference type="EMBL" id="JBHTIU010000043">
    <property type="protein sequence ID" value="MFD0870313.1"/>
    <property type="molecule type" value="Genomic_DNA"/>
</dbReference>
<dbReference type="PROSITE" id="PS00455">
    <property type="entry name" value="AMP_BINDING"/>
    <property type="match status" value="1"/>
</dbReference>
<dbReference type="InterPro" id="IPR000873">
    <property type="entry name" value="AMP-dep_synth/lig_dom"/>
</dbReference>
<feature type="domain" description="AMP-binding enzyme C-terminal" evidence="2">
    <location>
        <begin position="391"/>
        <end position="464"/>
    </location>
</feature>
<sequence>MRIEEMIIKQAALTPDRWAVADSKQRFTYKEFMEQVLYRVDELKAMGAGTGETEIFALQMPNSIAWLTDVLAVMMLGGIVLLLHPETTVEERTRLFDKIGPQWLLGMDEELRWPGNKPSPRLPLRQAASVRDLFLIGYTSGSTGEPKGYVKSHRSWTCSLEGWTEAFGLTGSERIAVPLPMSYSAQLYPAIHGLATGAEVILMESYSPGGLLAHNATCVTIIPALLDSLIRYADSRIPESLSGRMPRTVISVGTKLSAAQRASFRRCFGESSLYEYYGSSEMGYVTYLRPEEAERAPDSVGAPFPGVEIAFMDAGGHRIEAEEGRPGKLYVRTDQAFEGYAGEEALTEDCWIGEWVTSHDLGYCRKDGNIVLTGRERDVIKTGGSLVYAAEVEAALMDIEGVAEAAVIPEEDGQRGEIIHAVIVLRPEGDLALVRRHCASKLAPYKRPRKWSVVDKLPRNRNGKVVKSRIFVSD</sequence>
<evidence type="ECO:0000313" key="3">
    <source>
        <dbReference type="EMBL" id="MFD0870313.1"/>
    </source>
</evidence>
<dbReference type="InterPro" id="IPR042099">
    <property type="entry name" value="ANL_N_sf"/>
</dbReference>
<dbReference type="CDD" id="cd04433">
    <property type="entry name" value="AFD_class_I"/>
    <property type="match status" value="1"/>
</dbReference>
<dbReference type="Gene3D" id="3.30.300.30">
    <property type="match status" value="1"/>
</dbReference>
<dbReference type="InterPro" id="IPR045851">
    <property type="entry name" value="AMP-bd_C_sf"/>
</dbReference>
<dbReference type="SUPFAM" id="SSF56801">
    <property type="entry name" value="Acetyl-CoA synthetase-like"/>
    <property type="match status" value="1"/>
</dbReference>
<dbReference type="PANTHER" id="PTHR43767">
    <property type="entry name" value="LONG-CHAIN-FATTY-ACID--COA LIGASE"/>
    <property type="match status" value="1"/>
</dbReference>
<dbReference type="Pfam" id="PF00501">
    <property type="entry name" value="AMP-binding"/>
    <property type="match status" value="1"/>
</dbReference>
<dbReference type="Gene3D" id="3.40.50.12780">
    <property type="entry name" value="N-terminal domain of ligase-like"/>
    <property type="match status" value="1"/>
</dbReference>
<comment type="caution">
    <text evidence="3">The sequence shown here is derived from an EMBL/GenBank/DDBJ whole genome shotgun (WGS) entry which is preliminary data.</text>
</comment>
<dbReference type="RefSeq" id="WP_379288927.1">
    <property type="nucleotide sequence ID" value="NZ_JBHTIU010000043.1"/>
</dbReference>
<dbReference type="Proteomes" id="UP001597120">
    <property type="component" value="Unassembled WGS sequence"/>
</dbReference>
<protein>
    <submittedName>
        <fullName evidence="3">Class I adenylate-forming enzyme family protein</fullName>
    </submittedName>
</protein>